<evidence type="ECO:0000313" key="2">
    <source>
        <dbReference type="Proteomes" id="UP001161405"/>
    </source>
</evidence>
<reference evidence="1" key="2">
    <citation type="submission" date="2023-01" db="EMBL/GenBank/DDBJ databases">
        <title>Draft genome sequence of Maritalea porphyrae strain NBRC 107169.</title>
        <authorList>
            <person name="Sun Q."/>
            <person name="Mori K."/>
        </authorList>
    </citation>
    <scope>NUCLEOTIDE SEQUENCE</scope>
    <source>
        <strain evidence="1">NBRC 107169</strain>
    </source>
</reference>
<gene>
    <name evidence="1" type="ORF">GCM10007879_00280</name>
</gene>
<protein>
    <recommendedName>
        <fullName evidence="3">SIR2-like domain-containing protein</fullName>
    </recommendedName>
</protein>
<proteinExistence type="predicted"/>
<evidence type="ECO:0000313" key="1">
    <source>
        <dbReference type="EMBL" id="GLQ15779.1"/>
    </source>
</evidence>
<dbReference type="Proteomes" id="UP001161405">
    <property type="component" value="Unassembled WGS sequence"/>
</dbReference>
<evidence type="ECO:0008006" key="3">
    <source>
        <dbReference type="Google" id="ProtNLM"/>
    </source>
</evidence>
<sequence>MVRESAALAWTTMTEERMCFVIGAGASKSAGFPLGPDLAGLIQSLFLTHRDFNLTKQYSLVDQDFSHALNPLRGDFSGSELENASIELAHSLDQGESIDRILHVNSNNRAMVKLGKVAITYCILRAENKSTLRIPPGNIYNRLDFNAAGNNWYRKLWQLVFYKYSVDELLERAKQIKFIVFNYDRCIEHYLFESFKNCYPANREFAHQFISNIEFIHPYGQVGILPYNSAIKDSANQVVGFGEKVHSSRYAELSTGIRVFTEGVDPNGGTFESIQQTIQSTDRLIFVGFGFMDLNLKILGPSARSNHKGPRRILATALGESDSNCDWVKQQLSLISRVGFESNTVVDNSADCLALLTNYSNRIASN</sequence>
<keyword evidence="2" id="KW-1185">Reference proteome</keyword>
<reference evidence="1" key="1">
    <citation type="journal article" date="2014" name="Int. J. Syst. Evol. Microbiol.">
        <title>Complete genome of a new Firmicutes species belonging to the dominant human colonic microbiota ('Ruminococcus bicirculans') reveals two chromosomes and a selective capacity to utilize plant glucans.</title>
        <authorList>
            <consortium name="NISC Comparative Sequencing Program"/>
            <person name="Wegmann U."/>
            <person name="Louis P."/>
            <person name="Goesmann A."/>
            <person name="Henrissat B."/>
            <person name="Duncan S.H."/>
            <person name="Flint H.J."/>
        </authorList>
    </citation>
    <scope>NUCLEOTIDE SEQUENCE</scope>
    <source>
        <strain evidence="1">NBRC 107169</strain>
    </source>
</reference>
<name>A0ABQ5UMY8_9HYPH</name>
<accession>A0ABQ5UMY8</accession>
<organism evidence="1 2">
    <name type="scientific">Maritalea porphyrae</name>
    <dbReference type="NCBI Taxonomy" id="880732"/>
    <lineage>
        <taxon>Bacteria</taxon>
        <taxon>Pseudomonadati</taxon>
        <taxon>Pseudomonadota</taxon>
        <taxon>Alphaproteobacteria</taxon>
        <taxon>Hyphomicrobiales</taxon>
        <taxon>Devosiaceae</taxon>
        <taxon>Maritalea</taxon>
    </lineage>
</organism>
<dbReference type="EMBL" id="BSNI01000001">
    <property type="protein sequence ID" value="GLQ15779.1"/>
    <property type="molecule type" value="Genomic_DNA"/>
</dbReference>
<comment type="caution">
    <text evidence="1">The sequence shown here is derived from an EMBL/GenBank/DDBJ whole genome shotgun (WGS) entry which is preliminary data.</text>
</comment>